<dbReference type="SUPFAM" id="SSF53067">
    <property type="entry name" value="Actin-like ATPase domain"/>
    <property type="match status" value="2"/>
</dbReference>
<evidence type="ECO:0000256" key="1">
    <source>
        <dbReference type="PROSITE-ProRule" id="PRU00182"/>
    </source>
</evidence>
<evidence type="ECO:0000313" key="3">
    <source>
        <dbReference type="EMBL" id="GGM26380.1"/>
    </source>
</evidence>
<dbReference type="PANTHER" id="PTHR32432:SF3">
    <property type="entry name" value="ETHANOLAMINE UTILIZATION PROTEIN EUTJ"/>
    <property type="match status" value="1"/>
</dbReference>
<evidence type="ECO:0000313" key="4">
    <source>
        <dbReference type="Proteomes" id="UP000618460"/>
    </source>
</evidence>
<dbReference type="SMART" id="SM00842">
    <property type="entry name" value="FtsA"/>
    <property type="match status" value="1"/>
</dbReference>
<feature type="domain" description="SHS2" evidence="2">
    <location>
        <begin position="5"/>
        <end position="203"/>
    </location>
</feature>
<dbReference type="PROSITE" id="PS50889">
    <property type="entry name" value="S4"/>
    <property type="match status" value="1"/>
</dbReference>
<dbReference type="EMBL" id="BMLG01000003">
    <property type="protein sequence ID" value="GGM26380.1"/>
    <property type="molecule type" value="Genomic_DNA"/>
</dbReference>
<dbReference type="InterPro" id="IPR043129">
    <property type="entry name" value="ATPase_NBD"/>
</dbReference>
<dbReference type="GO" id="GO:0003723">
    <property type="term" value="F:RNA binding"/>
    <property type="evidence" value="ECO:0007669"/>
    <property type="project" value="UniProtKB-KW"/>
</dbReference>
<dbReference type="RefSeq" id="WP_117154653.1">
    <property type="nucleotide sequence ID" value="NZ_BMLG01000003.1"/>
</dbReference>
<name>A0A917WRY5_9BACI</name>
<dbReference type="InterPro" id="IPR050696">
    <property type="entry name" value="FtsA/MreB"/>
</dbReference>
<gene>
    <name evidence="3" type="ORF">GCM10011351_10070</name>
</gene>
<keyword evidence="3" id="KW-0132">Cell division</keyword>
<reference evidence="3" key="2">
    <citation type="submission" date="2020-09" db="EMBL/GenBank/DDBJ databases">
        <authorList>
            <person name="Sun Q."/>
            <person name="Zhou Y."/>
        </authorList>
    </citation>
    <scope>NUCLEOTIDE SEQUENCE</scope>
    <source>
        <strain evidence="3">CGMCC 1.6333</strain>
    </source>
</reference>
<proteinExistence type="predicted"/>
<keyword evidence="4" id="KW-1185">Reference proteome</keyword>
<protein>
    <submittedName>
        <fullName evidence="3">Cell division protein FtsA</fullName>
    </submittedName>
</protein>
<organism evidence="3 4">
    <name type="scientific">Paraliobacillus quinghaiensis</name>
    <dbReference type="NCBI Taxonomy" id="470815"/>
    <lineage>
        <taxon>Bacteria</taxon>
        <taxon>Bacillati</taxon>
        <taxon>Bacillota</taxon>
        <taxon>Bacilli</taxon>
        <taxon>Bacillales</taxon>
        <taxon>Bacillaceae</taxon>
        <taxon>Paraliobacillus</taxon>
    </lineage>
</organism>
<sequence length="709" mass="79296">MNERIFALDIGTRSVVGLLLEQTEQHYKLIDYVMLEHVERSMLDGQIHDIVSVAKVIQKVKEKLEAKHDIKLTKACVAAAGRALKTRRTTITKNIEQHPLIEKEDILFLELSAVQQAQHDLALEETDHTSSHYYCVGYSVIQYKLDDDSIGSLIDQQGKYAEVEIIATFLPKVVVESLLSALQRADLEMEALTLEPIAAINVLIPASMRRINVALVDIGAGTSDIALTDTGTITAYGMVPRAGDEITEAISDHYLLDFNEAERVKKEITVSNQATITDILGFEQTITYDELADAISPAINQLADAIAREIMVLNARAPKAVMLVGGGSLTPHLTNQLAEKLQLPNNRVAIRGTDAIPSLQFEADIPAGPTFITPIGIAIAAKQNPVHYISVTVNDRAVRLFDMKQLTVGDCLLAAGIHIDKLYGRPGMAYMITYNGQSITLPGTYGQPPKVWLNQEHITIEEPIKHGDSLYVEKGKDGNEPHVTIKELVGELPTFTVYYNDEKKQLAPAIEVNKRAEDGNYLIKDHDTINVIETKTIQEFLVKHNKQDILNELYVFKIYINGKEKSFPQLSTKLFVNGKEVTKKALLQPGDKIRVQEGQQPTIKMLLEEAGIKYQQMITVIYNGKPVTLTKQSIRILQNNNERNLDDRLQHDDKIEIESIEENEFIFQDIFRFISVDLSQIKGGIDIKKNGQPTTFFDLLEENDEIIIN</sequence>
<dbReference type="OrthoDB" id="9768127at2"/>
<reference evidence="3" key="1">
    <citation type="journal article" date="2014" name="Int. J. Syst. Evol. Microbiol.">
        <title>Complete genome sequence of Corynebacterium casei LMG S-19264T (=DSM 44701T), isolated from a smear-ripened cheese.</title>
        <authorList>
            <consortium name="US DOE Joint Genome Institute (JGI-PGF)"/>
            <person name="Walter F."/>
            <person name="Albersmeier A."/>
            <person name="Kalinowski J."/>
            <person name="Ruckert C."/>
        </authorList>
    </citation>
    <scope>NUCLEOTIDE SEQUENCE</scope>
    <source>
        <strain evidence="3">CGMCC 1.6333</strain>
    </source>
</reference>
<dbReference type="Proteomes" id="UP000618460">
    <property type="component" value="Unassembled WGS sequence"/>
</dbReference>
<dbReference type="InterPro" id="IPR003494">
    <property type="entry name" value="SHS2_FtsA"/>
</dbReference>
<dbReference type="PANTHER" id="PTHR32432">
    <property type="entry name" value="CELL DIVISION PROTEIN FTSA-RELATED"/>
    <property type="match status" value="1"/>
</dbReference>
<comment type="caution">
    <text evidence="3">The sequence shown here is derived from an EMBL/GenBank/DDBJ whole genome shotgun (WGS) entry which is preliminary data.</text>
</comment>
<dbReference type="CDD" id="cd24004">
    <property type="entry name" value="ASKHA_NBD_PilM-like"/>
    <property type="match status" value="1"/>
</dbReference>
<dbReference type="Pfam" id="PF14450">
    <property type="entry name" value="FtsA"/>
    <property type="match status" value="1"/>
</dbReference>
<dbReference type="AlphaFoldDB" id="A0A917WRY5"/>
<dbReference type="GO" id="GO:0051301">
    <property type="term" value="P:cell division"/>
    <property type="evidence" value="ECO:0007669"/>
    <property type="project" value="UniProtKB-KW"/>
</dbReference>
<accession>A0A917WRY5</accession>
<dbReference type="Gene3D" id="3.30.420.40">
    <property type="match status" value="2"/>
</dbReference>
<keyword evidence="3" id="KW-0131">Cell cycle</keyword>
<keyword evidence="1" id="KW-0694">RNA-binding</keyword>
<evidence type="ECO:0000259" key="2">
    <source>
        <dbReference type="SMART" id="SM00842"/>
    </source>
</evidence>